<dbReference type="EMBL" id="JBBNAF010000012">
    <property type="protein sequence ID" value="KAK9092538.1"/>
    <property type="molecule type" value="Genomic_DNA"/>
</dbReference>
<dbReference type="Proteomes" id="UP001420932">
    <property type="component" value="Unassembled WGS sequence"/>
</dbReference>
<feature type="region of interest" description="Disordered" evidence="1">
    <location>
        <begin position="151"/>
        <end position="216"/>
    </location>
</feature>
<evidence type="ECO:0000313" key="3">
    <source>
        <dbReference type="Proteomes" id="UP001420932"/>
    </source>
</evidence>
<accession>A0AAP0EL34</accession>
<organism evidence="2 3">
    <name type="scientific">Stephania yunnanensis</name>
    <dbReference type="NCBI Taxonomy" id="152371"/>
    <lineage>
        <taxon>Eukaryota</taxon>
        <taxon>Viridiplantae</taxon>
        <taxon>Streptophyta</taxon>
        <taxon>Embryophyta</taxon>
        <taxon>Tracheophyta</taxon>
        <taxon>Spermatophyta</taxon>
        <taxon>Magnoliopsida</taxon>
        <taxon>Ranunculales</taxon>
        <taxon>Menispermaceae</taxon>
        <taxon>Menispermoideae</taxon>
        <taxon>Cissampelideae</taxon>
        <taxon>Stephania</taxon>
    </lineage>
</organism>
<proteinExistence type="predicted"/>
<dbReference type="AlphaFoldDB" id="A0AAP0EL34"/>
<reference evidence="2 3" key="1">
    <citation type="submission" date="2024-01" db="EMBL/GenBank/DDBJ databases">
        <title>Genome assemblies of Stephania.</title>
        <authorList>
            <person name="Yang L."/>
        </authorList>
    </citation>
    <scope>NUCLEOTIDE SEQUENCE [LARGE SCALE GENOMIC DNA]</scope>
    <source>
        <strain evidence="2">YNDBR</strain>
        <tissue evidence="2">Leaf</tissue>
    </source>
</reference>
<evidence type="ECO:0000313" key="2">
    <source>
        <dbReference type="EMBL" id="KAK9092538.1"/>
    </source>
</evidence>
<feature type="region of interest" description="Disordered" evidence="1">
    <location>
        <begin position="225"/>
        <end position="244"/>
    </location>
</feature>
<evidence type="ECO:0000256" key="1">
    <source>
        <dbReference type="SAM" id="MobiDB-lite"/>
    </source>
</evidence>
<comment type="caution">
    <text evidence="2">The sequence shown here is derived from an EMBL/GenBank/DDBJ whole genome shotgun (WGS) entry which is preliminary data.</text>
</comment>
<protein>
    <submittedName>
        <fullName evidence="2">Uncharacterized protein</fullName>
    </submittedName>
</protein>
<keyword evidence="3" id="KW-1185">Reference proteome</keyword>
<gene>
    <name evidence="2" type="ORF">Syun_027449</name>
</gene>
<name>A0AAP0EL34_9MAGN</name>
<feature type="compositionally biased region" description="Pro residues" evidence="1">
    <location>
        <begin position="159"/>
        <end position="168"/>
    </location>
</feature>
<sequence>MKIEEENKAQFGNHLSQTLGEYECRFISNLSLSYTTFDSRVDKLESRMLEHGAELRKEILQAIKASNDKGWRIFNRVMNAKNARITKDDNIIILTTIRATINHLRSTATPATTTATSTTTAPSDLLLYSHISPIGSACHRHPDLLHRYMNRTPTLSAPPTYPSPNPPPPRRHPLLARRRASLLPPSPLSSDPMTSRPSLPPITTQPRPLLIPPKPTGLWLLQSNQLQHPSTSKGKGEEVLGDYL</sequence>
<feature type="compositionally biased region" description="Basic residues" evidence="1">
    <location>
        <begin position="169"/>
        <end position="180"/>
    </location>
</feature>
<feature type="compositionally biased region" description="Polar residues" evidence="1">
    <location>
        <begin position="193"/>
        <end position="206"/>
    </location>
</feature>